<dbReference type="RefSeq" id="WP_126470824.1">
    <property type="nucleotide sequence ID" value="NZ_RXOE01000002.1"/>
</dbReference>
<feature type="region of interest" description="Disordered" evidence="1">
    <location>
        <begin position="137"/>
        <end position="158"/>
    </location>
</feature>
<comment type="caution">
    <text evidence="2">The sequence shown here is derived from an EMBL/GenBank/DDBJ whole genome shotgun (WGS) entry which is preliminary data.</text>
</comment>
<evidence type="ECO:0000313" key="2">
    <source>
        <dbReference type="EMBL" id="RTQ35548.1"/>
    </source>
</evidence>
<protein>
    <submittedName>
        <fullName evidence="2">DUF3987 domain-containing protein</fullName>
    </submittedName>
</protein>
<dbReference type="EMBL" id="RXOE01000002">
    <property type="protein sequence ID" value="RTQ35548.1"/>
    <property type="molecule type" value="Genomic_DNA"/>
</dbReference>
<proteinExistence type="predicted"/>
<dbReference type="Pfam" id="PF13148">
    <property type="entry name" value="DUF3987"/>
    <property type="match status" value="1"/>
</dbReference>
<sequence length="528" mass="59976">MTVEKFDPPYPIEGLTPKIKALANYINRENQSPLPMCAISALAGCTLAIQGLIKVKWRDAPASPVGMIFIVEALSGERKTANDQIALREHRRFDEQQSRFEAEDAKQHARRQAVWDSKRKALLRAIGQGAAKDIDTSKTEELLEKHEKTSPSQRKRPRMLISDITAPAVARHLSEKYPYAGLVSDEGGVILSSGALSNPAMINSIWDSGDGVTDRMGRGRTEVYDASLTVYLQVQPGVFEYFLARQGHLTHASGNSSRWLYTNPPSKQGTRFISDYVEIYGDTGESYHTRIRELLSQYDREKLPRRKEKTFTRAARQYLDWFSNKIEKELAENGRFYFMRGVATKATENCARLAASMHEFEGGTEEIDAQVVTGAIKIVAWHLNQYRMRFAPLTQMERDILELEESIFKHYHRWAKTNGQVKGAELARYAPKRLRQIDKLLSVVLELALLGRLQVWDESGGSWKVNLHFWIPDHAPAPSPEELESGVRFRYHPNRQQMLQRVAQIKALTGHTEKGDGKHLLWPGCHLP</sequence>
<name>A0A431TPS7_9BURK</name>
<dbReference type="Proteomes" id="UP000267418">
    <property type="component" value="Unassembled WGS sequence"/>
</dbReference>
<dbReference type="AlphaFoldDB" id="A0A431TPS7"/>
<dbReference type="OrthoDB" id="8913257at2"/>
<organism evidence="2 3">
    <name type="scientific">Variovorax gossypii</name>
    <dbReference type="NCBI Taxonomy" id="1679495"/>
    <lineage>
        <taxon>Bacteria</taxon>
        <taxon>Pseudomonadati</taxon>
        <taxon>Pseudomonadota</taxon>
        <taxon>Betaproteobacteria</taxon>
        <taxon>Burkholderiales</taxon>
        <taxon>Comamonadaceae</taxon>
        <taxon>Variovorax</taxon>
    </lineage>
</organism>
<accession>A0A431TPS7</accession>
<keyword evidence="3" id="KW-1185">Reference proteome</keyword>
<reference evidence="2 3" key="1">
    <citation type="submission" date="2018-12" db="EMBL/GenBank/DDBJ databases">
        <title>The genome of Variovorax gossypii DSM 100435.</title>
        <authorList>
            <person name="Gao J."/>
            <person name="Sun J."/>
        </authorList>
    </citation>
    <scope>NUCLEOTIDE SEQUENCE [LARGE SCALE GENOMIC DNA]</scope>
    <source>
        <strain evidence="2 3">DSM 100435</strain>
    </source>
</reference>
<dbReference type="InterPro" id="IPR025048">
    <property type="entry name" value="DUF3987"/>
</dbReference>
<gene>
    <name evidence="2" type="ORF">EJP69_14420</name>
</gene>
<evidence type="ECO:0000256" key="1">
    <source>
        <dbReference type="SAM" id="MobiDB-lite"/>
    </source>
</evidence>
<evidence type="ECO:0000313" key="3">
    <source>
        <dbReference type="Proteomes" id="UP000267418"/>
    </source>
</evidence>
<feature type="compositionally biased region" description="Basic and acidic residues" evidence="1">
    <location>
        <begin position="137"/>
        <end position="149"/>
    </location>
</feature>